<dbReference type="AlphaFoldDB" id="A0A6C0DUD7"/>
<evidence type="ECO:0000313" key="1">
    <source>
        <dbReference type="EMBL" id="QHT18845.1"/>
    </source>
</evidence>
<name>A0A6C0DUD7_9ZZZZ</name>
<organism evidence="1">
    <name type="scientific">viral metagenome</name>
    <dbReference type="NCBI Taxonomy" id="1070528"/>
    <lineage>
        <taxon>unclassified sequences</taxon>
        <taxon>metagenomes</taxon>
        <taxon>organismal metagenomes</taxon>
    </lineage>
</organism>
<sequence length="169" mass="20896">MNDNVNANANLKLNNFQFQVFTQYINSYQPYKQNEKERFRKYYRREYYGVPKINCRNYILPPIRKPNYGPNLPIFFHTYPTMYKKYIELFHIYQSLCSQFSDDGELMYYHFNTEERPLLSIFPLCHYYLIQRNHMRDTVFVELMSVVWHPDNIPKFNDWGMDIDYDHYE</sequence>
<dbReference type="EMBL" id="MN739660">
    <property type="protein sequence ID" value="QHT18845.1"/>
    <property type="molecule type" value="Genomic_DNA"/>
</dbReference>
<reference evidence="1" key="1">
    <citation type="journal article" date="2020" name="Nature">
        <title>Giant virus diversity and host interactions through global metagenomics.</title>
        <authorList>
            <person name="Schulz F."/>
            <person name="Roux S."/>
            <person name="Paez-Espino D."/>
            <person name="Jungbluth S."/>
            <person name="Walsh D.A."/>
            <person name="Denef V.J."/>
            <person name="McMahon K.D."/>
            <person name="Konstantinidis K.T."/>
            <person name="Eloe-Fadrosh E.A."/>
            <person name="Kyrpides N.C."/>
            <person name="Woyke T."/>
        </authorList>
    </citation>
    <scope>NUCLEOTIDE SEQUENCE</scope>
    <source>
        <strain evidence="1">GVMAG-M-3300023174-49</strain>
    </source>
</reference>
<accession>A0A6C0DUD7</accession>
<protein>
    <submittedName>
        <fullName evidence="1">Uncharacterized protein</fullName>
    </submittedName>
</protein>
<proteinExistence type="predicted"/>